<reference evidence="3" key="2">
    <citation type="submission" date="2020-04" db="EMBL/GenBank/DDBJ databases">
        <authorList>
            <consortium name="NCBI Genome Project"/>
        </authorList>
    </citation>
    <scope>NUCLEOTIDE SEQUENCE</scope>
    <source>
        <strain evidence="3">CBS 342.82</strain>
    </source>
</reference>
<evidence type="ECO:0000313" key="3">
    <source>
        <dbReference type="RefSeq" id="XP_033459706.1"/>
    </source>
</evidence>
<protein>
    <submittedName>
        <fullName evidence="3">Uncharacterized protein</fullName>
    </submittedName>
</protein>
<evidence type="ECO:0000256" key="1">
    <source>
        <dbReference type="SAM" id="MobiDB-lite"/>
    </source>
</evidence>
<evidence type="ECO:0000313" key="2">
    <source>
        <dbReference type="Proteomes" id="UP000504637"/>
    </source>
</evidence>
<reference evidence="3" key="3">
    <citation type="submission" date="2025-08" db="UniProtKB">
        <authorList>
            <consortium name="RefSeq"/>
        </authorList>
    </citation>
    <scope>IDENTIFICATION</scope>
    <source>
        <strain evidence="3">CBS 342.82</strain>
    </source>
</reference>
<organism evidence="3">
    <name type="scientific">Dissoconium aciculare CBS 342.82</name>
    <dbReference type="NCBI Taxonomy" id="1314786"/>
    <lineage>
        <taxon>Eukaryota</taxon>
        <taxon>Fungi</taxon>
        <taxon>Dikarya</taxon>
        <taxon>Ascomycota</taxon>
        <taxon>Pezizomycotina</taxon>
        <taxon>Dothideomycetes</taxon>
        <taxon>Dothideomycetidae</taxon>
        <taxon>Mycosphaerellales</taxon>
        <taxon>Dissoconiaceae</taxon>
        <taxon>Dissoconium</taxon>
    </lineage>
</organism>
<proteinExistence type="predicted"/>
<keyword evidence="2" id="KW-1185">Reference proteome</keyword>
<dbReference type="Proteomes" id="UP000504637">
    <property type="component" value="Unplaced"/>
</dbReference>
<reference evidence="3" key="1">
    <citation type="submission" date="2020-01" db="EMBL/GenBank/DDBJ databases">
        <authorList>
            <consortium name="DOE Joint Genome Institute"/>
            <person name="Haridas S."/>
            <person name="Albert R."/>
            <person name="Binder M."/>
            <person name="Bloem J."/>
            <person name="Labutti K."/>
            <person name="Salamov A."/>
            <person name="Andreopoulos B."/>
            <person name="Baker S.E."/>
            <person name="Barry K."/>
            <person name="Bills G."/>
            <person name="Bluhm B.H."/>
            <person name="Cannon C."/>
            <person name="Castanera R."/>
            <person name="Culley D.E."/>
            <person name="Daum C."/>
            <person name="Ezra D."/>
            <person name="Gonzalez J.B."/>
            <person name="Henrissat B."/>
            <person name="Kuo A."/>
            <person name="Liang C."/>
            <person name="Lipzen A."/>
            <person name="Lutzoni F."/>
            <person name="Magnuson J."/>
            <person name="Mondo S."/>
            <person name="Nolan M."/>
            <person name="Ohm R."/>
            <person name="Pangilinan J."/>
            <person name="Park H.-J."/>
            <person name="Ramirez L."/>
            <person name="Alfaro M."/>
            <person name="Sun H."/>
            <person name="Tritt A."/>
            <person name="Yoshinaga Y."/>
            <person name="Zwiers L.-H."/>
            <person name="Turgeon B.G."/>
            <person name="Goodwin S.B."/>
            <person name="Spatafora J.W."/>
            <person name="Crous P.W."/>
            <person name="Grigoriev I.V."/>
        </authorList>
    </citation>
    <scope>NUCLEOTIDE SEQUENCE</scope>
    <source>
        <strain evidence="3">CBS 342.82</strain>
    </source>
</reference>
<dbReference type="AlphaFoldDB" id="A0A6J3M3S3"/>
<sequence>MHWHNGFWTEEQGEKSWDLRRGGGQTGFRVPSNLTRLTRTPVFINGRLFPRRYPNTSSSSDEDVFHSSTYSLITPCDATLMRVSNHLGNKPPTRVESAASEGASKALSTPTPEDLLRRGLAFSCVCPSPVCCRLRLIDVSVWETGRQAGRRMSFVVVTCVHIAM</sequence>
<feature type="region of interest" description="Disordered" evidence="1">
    <location>
        <begin position="88"/>
        <end position="111"/>
    </location>
</feature>
<dbReference type="RefSeq" id="XP_033459706.1">
    <property type="nucleotide sequence ID" value="XM_033599673.1"/>
</dbReference>
<name>A0A6J3M3S3_9PEZI</name>
<accession>A0A6J3M3S3</accession>
<gene>
    <name evidence="3" type="ORF">K489DRAFT_213713</name>
</gene>
<dbReference type="GeneID" id="54357472"/>